<accession>A0A7H4N011</accession>
<evidence type="ECO:0000313" key="2">
    <source>
        <dbReference type="Proteomes" id="UP000254863"/>
    </source>
</evidence>
<gene>
    <name evidence="1" type="ORF">NCTC11685_00575</name>
</gene>
<dbReference type="AlphaFoldDB" id="A0A7H4N011"/>
<reference evidence="1 2" key="1">
    <citation type="submission" date="2018-06" db="EMBL/GenBank/DDBJ databases">
        <authorList>
            <consortium name="Pathogen Informatics"/>
            <person name="Doyle S."/>
        </authorList>
    </citation>
    <scope>NUCLEOTIDE SEQUENCE [LARGE SCALE GENOMIC DNA]</scope>
    <source>
        <strain evidence="1 2">NCTC11685</strain>
    </source>
</reference>
<dbReference type="Gene3D" id="3.40.190.10">
    <property type="entry name" value="Periplasmic binding protein-like II"/>
    <property type="match status" value="2"/>
</dbReference>
<name>A0A7H4N011_9ENTR</name>
<comment type="caution">
    <text evidence="1">The sequence shown here is derived from an EMBL/GenBank/DDBJ whole genome shotgun (WGS) entry which is preliminary data.</text>
</comment>
<dbReference type="SUPFAM" id="SSF53850">
    <property type="entry name" value="Periplasmic binding protein-like II"/>
    <property type="match status" value="1"/>
</dbReference>
<proteinExistence type="predicted"/>
<dbReference type="Proteomes" id="UP000254863">
    <property type="component" value="Unassembled WGS sequence"/>
</dbReference>
<evidence type="ECO:0000313" key="1">
    <source>
        <dbReference type="EMBL" id="STV72368.1"/>
    </source>
</evidence>
<protein>
    <submittedName>
        <fullName evidence="1">Extracellular solute-binding protein</fullName>
    </submittedName>
</protein>
<sequence length="134" mass="14715">MGATSWLAQLQKLSADYCVKKGLKPIALSEYTTDPQTTQALLSRAVEAQITDAAGGARRDRQAWRSGDHLFRNLDPIRCSTALGVKKGNSEVKTALEEGLKKYSATPEYAALLKKYNFQAPTPEDLQTLMPKAE</sequence>
<organism evidence="1 2">
    <name type="scientific">Klebsiella michiganensis</name>
    <dbReference type="NCBI Taxonomy" id="1134687"/>
    <lineage>
        <taxon>Bacteria</taxon>
        <taxon>Pseudomonadati</taxon>
        <taxon>Pseudomonadota</taxon>
        <taxon>Gammaproteobacteria</taxon>
        <taxon>Enterobacterales</taxon>
        <taxon>Enterobacteriaceae</taxon>
        <taxon>Klebsiella/Raoultella group</taxon>
        <taxon>Klebsiella</taxon>
    </lineage>
</organism>
<dbReference type="EMBL" id="UGMS01000001">
    <property type="protein sequence ID" value="STV72368.1"/>
    <property type="molecule type" value="Genomic_DNA"/>
</dbReference>